<dbReference type="OrthoDB" id="6629819at2759"/>
<name>A0A6G0Z1P2_APHCR</name>
<reference evidence="1 2" key="1">
    <citation type="submission" date="2019-08" db="EMBL/GenBank/DDBJ databases">
        <title>Whole genome of Aphis craccivora.</title>
        <authorList>
            <person name="Voronova N.V."/>
            <person name="Shulinski R.S."/>
            <person name="Bandarenka Y.V."/>
            <person name="Zhorov D.G."/>
            <person name="Warner D."/>
        </authorList>
    </citation>
    <scope>NUCLEOTIDE SEQUENCE [LARGE SCALE GENOMIC DNA]</scope>
    <source>
        <strain evidence="1">180601</strain>
        <tissue evidence="1">Whole Body</tissue>
    </source>
</reference>
<keyword evidence="2" id="KW-1185">Reference proteome</keyword>
<evidence type="ECO:0000313" key="1">
    <source>
        <dbReference type="EMBL" id="KAF0764463.1"/>
    </source>
</evidence>
<feature type="non-terminal residue" evidence="1">
    <location>
        <position position="1"/>
    </location>
</feature>
<dbReference type="EMBL" id="VUJU01001629">
    <property type="protein sequence ID" value="KAF0764463.1"/>
    <property type="molecule type" value="Genomic_DNA"/>
</dbReference>
<comment type="caution">
    <text evidence="1">The sequence shown here is derived from an EMBL/GenBank/DDBJ whole genome shotgun (WGS) entry which is preliminary data.</text>
</comment>
<evidence type="ECO:0000313" key="2">
    <source>
        <dbReference type="Proteomes" id="UP000478052"/>
    </source>
</evidence>
<dbReference type="AlphaFoldDB" id="A0A6G0Z1P2"/>
<gene>
    <name evidence="1" type="ORF">FWK35_00003857</name>
</gene>
<proteinExistence type="predicted"/>
<accession>A0A6G0Z1P2</accession>
<organism evidence="1 2">
    <name type="scientific">Aphis craccivora</name>
    <name type="common">Cowpea aphid</name>
    <dbReference type="NCBI Taxonomy" id="307492"/>
    <lineage>
        <taxon>Eukaryota</taxon>
        <taxon>Metazoa</taxon>
        <taxon>Ecdysozoa</taxon>
        <taxon>Arthropoda</taxon>
        <taxon>Hexapoda</taxon>
        <taxon>Insecta</taxon>
        <taxon>Pterygota</taxon>
        <taxon>Neoptera</taxon>
        <taxon>Paraneoptera</taxon>
        <taxon>Hemiptera</taxon>
        <taxon>Sternorrhyncha</taxon>
        <taxon>Aphidomorpha</taxon>
        <taxon>Aphidoidea</taxon>
        <taxon>Aphididae</taxon>
        <taxon>Aphidini</taxon>
        <taxon>Aphis</taxon>
        <taxon>Aphis</taxon>
    </lineage>
</organism>
<dbReference type="Proteomes" id="UP000478052">
    <property type="component" value="Unassembled WGS sequence"/>
</dbReference>
<sequence length="79" mass="9327">HKFIIQAFQSIALRFITKAPWYVSNFTLHNDLKITNTTELAKTMYKRFHQNLCTHSNALISHTSTFTLPKNPPRRLKRK</sequence>
<protein>
    <submittedName>
        <fullName evidence="1">Zinc finger MYM-type protein 6-like</fullName>
    </submittedName>
</protein>